<dbReference type="GeneID" id="37227811"/>
<feature type="chain" id="PRO_5017223420" evidence="1">
    <location>
        <begin position="18"/>
        <end position="86"/>
    </location>
</feature>
<evidence type="ECO:0000256" key="1">
    <source>
        <dbReference type="SAM" id="SignalP"/>
    </source>
</evidence>
<dbReference type="EMBL" id="KZ824476">
    <property type="protein sequence ID" value="RAK96362.1"/>
    <property type="molecule type" value="Genomic_DNA"/>
</dbReference>
<evidence type="ECO:0000313" key="2">
    <source>
        <dbReference type="EMBL" id="RAK96362.1"/>
    </source>
</evidence>
<accession>A0A395GLZ1</accession>
<dbReference type="VEuPathDB" id="FungiDB:BO80DRAFT_468597"/>
<feature type="non-terminal residue" evidence="2">
    <location>
        <position position="86"/>
    </location>
</feature>
<dbReference type="RefSeq" id="XP_025570690.1">
    <property type="nucleotide sequence ID" value="XM_025722946.1"/>
</dbReference>
<evidence type="ECO:0000313" key="3">
    <source>
        <dbReference type="Proteomes" id="UP000249402"/>
    </source>
</evidence>
<protein>
    <submittedName>
        <fullName evidence="2">Uncharacterized protein</fullName>
    </submittedName>
</protein>
<name>A0A395GLZ1_9EURO</name>
<gene>
    <name evidence="2" type="ORF">BO80DRAFT_468597</name>
</gene>
<reference evidence="2 3" key="1">
    <citation type="submission" date="2018-02" db="EMBL/GenBank/DDBJ databases">
        <title>The genomes of Aspergillus section Nigri reveals drivers in fungal speciation.</title>
        <authorList>
            <consortium name="DOE Joint Genome Institute"/>
            <person name="Vesth T.C."/>
            <person name="Nybo J."/>
            <person name="Theobald S."/>
            <person name="Brandl J."/>
            <person name="Frisvad J.C."/>
            <person name="Nielsen K.F."/>
            <person name="Lyhne E.K."/>
            <person name="Kogle M.E."/>
            <person name="Kuo A."/>
            <person name="Riley R."/>
            <person name="Clum A."/>
            <person name="Nolan M."/>
            <person name="Lipzen A."/>
            <person name="Salamov A."/>
            <person name="Henrissat B."/>
            <person name="Wiebenga A."/>
            <person name="De vries R.P."/>
            <person name="Grigoriev I.V."/>
            <person name="Mortensen U.H."/>
            <person name="Andersen M.R."/>
            <person name="Baker S.E."/>
        </authorList>
    </citation>
    <scope>NUCLEOTIDE SEQUENCE [LARGE SCALE GENOMIC DNA]</scope>
    <source>
        <strain evidence="2 3">CBS 121593</strain>
    </source>
</reference>
<dbReference type="Proteomes" id="UP000249402">
    <property type="component" value="Unassembled WGS sequence"/>
</dbReference>
<proteinExistence type="predicted"/>
<feature type="signal peptide" evidence="1">
    <location>
        <begin position="1"/>
        <end position="17"/>
    </location>
</feature>
<keyword evidence="1" id="KW-0732">Signal</keyword>
<dbReference type="OrthoDB" id="1859733at2759"/>
<organism evidence="2 3">
    <name type="scientific">Aspergillus ibericus CBS 121593</name>
    <dbReference type="NCBI Taxonomy" id="1448316"/>
    <lineage>
        <taxon>Eukaryota</taxon>
        <taxon>Fungi</taxon>
        <taxon>Dikarya</taxon>
        <taxon>Ascomycota</taxon>
        <taxon>Pezizomycotina</taxon>
        <taxon>Eurotiomycetes</taxon>
        <taxon>Eurotiomycetidae</taxon>
        <taxon>Eurotiales</taxon>
        <taxon>Aspergillaceae</taxon>
        <taxon>Aspergillus</taxon>
        <taxon>Aspergillus subgen. Circumdati</taxon>
    </lineage>
</organism>
<keyword evidence="3" id="KW-1185">Reference proteome</keyword>
<sequence>MYLLPILLSLLPLLTTAKTPTDILTTTSIFTSTISTLQDLTLTSCPLNHTILNLEYNQTALPSPSSNLTLKYVALGRGIQNYTCPS</sequence>
<dbReference type="AlphaFoldDB" id="A0A395GLZ1"/>